<feature type="region of interest" description="Disordered" evidence="1">
    <location>
        <begin position="57"/>
        <end position="88"/>
    </location>
</feature>
<proteinExistence type="predicted"/>
<comment type="caution">
    <text evidence="2">The sequence shown here is derived from an EMBL/GenBank/DDBJ whole genome shotgun (WGS) entry which is preliminary data.</text>
</comment>
<reference evidence="2" key="1">
    <citation type="submission" date="2022-11" db="EMBL/GenBank/DDBJ databases">
        <authorList>
            <person name="Hyden B.L."/>
            <person name="Feng K."/>
            <person name="Yates T."/>
            <person name="Jawdy S."/>
            <person name="Smart L.B."/>
            <person name="Muchero W."/>
        </authorList>
    </citation>
    <scope>NUCLEOTIDE SEQUENCE</scope>
    <source>
        <tissue evidence="2">Shoot tip</tissue>
    </source>
</reference>
<reference evidence="2" key="2">
    <citation type="journal article" date="2023" name="Int. J. Mol. Sci.">
        <title>De Novo Assembly and Annotation of 11 Diverse Shrub Willow (Salix) Genomes Reveals Novel Gene Organization in Sex-Linked Regions.</title>
        <authorList>
            <person name="Hyden B."/>
            <person name="Feng K."/>
            <person name="Yates T.B."/>
            <person name="Jawdy S."/>
            <person name="Cereghino C."/>
            <person name="Smart L.B."/>
            <person name="Muchero W."/>
        </authorList>
    </citation>
    <scope>NUCLEOTIDE SEQUENCE [LARGE SCALE GENOMIC DNA]</scope>
    <source>
        <tissue evidence="2">Shoot tip</tissue>
    </source>
</reference>
<accession>A0A9Q0ZZ08</accession>
<dbReference type="AlphaFoldDB" id="A0A9Q0ZZ08"/>
<evidence type="ECO:0000313" key="2">
    <source>
        <dbReference type="EMBL" id="KAJ6751871.1"/>
    </source>
</evidence>
<evidence type="ECO:0000256" key="1">
    <source>
        <dbReference type="SAM" id="MobiDB-lite"/>
    </source>
</evidence>
<evidence type="ECO:0000313" key="3">
    <source>
        <dbReference type="Proteomes" id="UP001151529"/>
    </source>
</evidence>
<organism evidence="2 3">
    <name type="scientific">Salix viminalis</name>
    <name type="common">Common osier</name>
    <name type="synonym">Basket willow</name>
    <dbReference type="NCBI Taxonomy" id="40686"/>
    <lineage>
        <taxon>Eukaryota</taxon>
        <taxon>Viridiplantae</taxon>
        <taxon>Streptophyta</taxon>
        <taxon>Embryophyta</taxon>
        <taxon>Tracheophyta</taxon>
        <taxon>Spermatophyta</taxon>
        <taxon>Magnoliopsida</taxon>
        <taxon>eudicotyledons</taxon>
        <taxon>Gunneridae</taxon>
        <taxon>Pentapetalae</taxon>
        <taxon>rosids</taxon>
        <taxon>fabids</taxon>
        <taxon>Malpighiales</taxon>
        <taxon>Salicaceae</taxon>
        <taxon>Saliceae</taxon>
        <taxon>Salix</taxon>
    </lineage>
</organism>
<keyword evidence="3" id="KW-1185">Reference proteome</keyword>
<name>A0A9Q0ZZ08_SALVM</name>
<dbReference type="EMBL" id="JAPFFL010000001">
    <property type="protein sequence ID" value="KAJ6751871.1"/>
    <property type="molecule type" value="Genomic_DNA"/>
</dbReference>
<protein>
    <submittedName>
        <fullName evidence="2">Uncharacterized protein</fullName>
    </submittedName>
</protein>
<sequence>MSERSPLKSIALELDASHWLPENQCSWSPARRHGNSSACFEMEIDEFEMQDRYELAAHSPPSDETLVVSPGQRDPKESSKASEGNAGP</sequence>
<gene>
    <name evidence="2" type="ORF">OIU85_002302</name>
</gene>
<dbReference type="Proteomes" id="UP001151529">
    <property type="component" value="Chromosome 16"/>
</dbReference>